<dbReference type="InterPro" id="IPR001387">
    <property type="entry name" value="Cro/C1-type_HTH"/>
</dbReference>
<gene>
    <name evidence="3" type="ORF">ACFP1K_01680</name>
</gene>
<evidence type="ECO:0000313" key="4">
    <source>
        <dbReference type="Proteomes" id="UP001596137"/>
    </source>
</evidence>
<dbReference type="SUPFAM" id="SSF56436">
    <property type="entry name" value="C-type lectin-like"/>
    <property type="match status" value="1"/>
</dbReference>
<comment type="caution">
    <text evidence="3">The sequence shown here is derived from an EMBL/GenBank/DDBJ whole genome shotgun (WGS) entry which is preliminary data.</text>
</comment>
<accession>A0ABW1NBA8</accession>
<dbReference type="Gene3D" id="3.90.1580.10">
    <property type="entry name" value="paralog of FGE (formylglycine-generating enzyme)"/>
    <property type="match status" value="1"/>
</dbReference>
<reference evidence="4" key="1">
    <citation type="journal article" date="2019" name="Int. J. Syst. Evol. Microbiol.">
        <title>The Global Catalogue of Microorganisms (GCM) 10K type strain sequencing project: providing services to taxonomists for standard genome sequencing and annotation.</title>
        <authorList>
            <consortium name="The Broad Institute Genomics Platform"/>
            <consortium name="The Broad Institute Genome Sequencing Center for Infectious Disease"/>
            <person name="Wu L."/>
            <person name="Ma J."/>
        </authorList>
    </citation>
    <scope>NUCLEOTIDE SEQUENCE [LARGE SCALE GENOMIC DNA]</scope>
    <source>
        <strain evidence="4">JCM 30346</strain>
    </source>
</reference>
<feature type="compositionally biased region" description="Low complexity" evidence="1">
    <location>
        <begin position="82"/>
        <end position="100"/>
    </location>
</feature>
<dbReference type="InterPro" id="IPR016187">
    <property type="entry name" value="CTDL_fold"/>
</dbReference>
<sequence length="319" mass="34458">MSPTIQIWSGREVRALREAKRMSIRAFAAHLGVSERMVSKWEAAGSGIHPRPVNQAALDSSLATSSSDEHVRFAGLVAPAAPDGDAHAAPGGPQPLAGGHHQVRHPIDGKLMTLVDAGVFLCGPHDDPVYLPGFYIDIFPTTNADYARFVAATGHRRPGHWNQDSGPPGQLSDHPVVFVTWHDAAAYAEWAAKALPTDRQWEKAARGVRGDVYPWGNQLTPAKCNVRESGPGTTTPVDRYHSGVSPYGVYDMCGNTWEWLGTLSQPSRHELKGSAFTSPFIRATPSTFNDASVAMLDDDTGFRCVTPAETLRALLKMTG</sequence>
<dbReference type="InterPro" id="IPR005532">
    <property type="entry name" value="SUMF_dom"/>
</dbReference>
<evidence type="ECO:0000256" key="1">
    <source>
        <dbReference type="SAM" id="MobiDB-lite"/>
    </source>
</evidence>
<dbReference type="SUPFAM" id="SSF47413">
    <property type="entry name" value="lambda repressor-like DNA-binding domains"/>
    <property type="match status" value="1"/>
</dbReference>
<dbReference type="PROSITE" id="PS50943">
    <property type="entry name" value="HTH_CROC1"/>
    <property type="match status" value="1"/>
</dbReference>
<dbReference type="Proteomes" id="UP001596137">
    <property type="component" value="Unassembled WGS sequence"/>
</dbReference>
<dbReference type="PANTHER" id="PTHR23150">
    <property type="entry name" value="SULFATASE MODIFYING FACTOR 1, 2"/>
    <property type="match status" value="1"/>
</dbReference>
<keyword evidence="4" id="KW-1185">Reference proteome</keyword>
<dbReference type="InterPro" id="IPR042095">
    <property type="entry name" value="SUMF_sf"/>
</dbReference>
<feature type="region of interest" description="Disordered" evidence="1">
    <location>
        <begin position="82"/>
        <end position="103"/>
    </location>
</feature>
<name>A0ABW1NBA8_9ACTN</name>
<dbReference type="InterPro" id="IPR051043">
    <property type="entry name" value="Sulfatase_Mod_Factor_Kinase"/>
</dbReference>
<dbReference type="CDD" id="cd00093">
    <property type="entry name" value="HTH_XRE"/>
    <property type="match status" value="1"/>
</dbReference>
<evidence type="ECO:0000259" key="2">
    <source>
        <dbReference type="PROSITE" id="PS50943"/>
    </source>
</evidence>
<dbReference type="RefSeq" id="WP_380746322.1">
    <property type="nucleotide sequence ID" value="NZ_JBHSRF010000002.1"/>
</dbReference>
<feature type="domain" description="HTH cro/C1-type" evidence="2">
    <location>
        <begin position="13"/>
        <end position="42"/>
    </location>
</feature>
<organism evidence="3 4">
    <name type="scientific">Sphaerisporangium aureirubrum</name>
    <dbReference type="NCBI Taxonomy" id="1544736"/>
    <lineage>
        <taxon>Bacteria</taxon>
        <taxon>Bacillati</taxon>
        <taxon>Actinomycetota</taxon>
        <taxon>Actinomycetes</taxon>
        <taxon>Streptosporangiales</taxon>
        <taxon>Streptosporangiaceae</taxon>
        <taxon>Sphaerisporangium</taxon>
    </lineage>
</organism>
<proteinExistence type="predicted"/>
<dbReference type="Pfam" id="PF01381">
    <property type="entry name" value="HTH_3"/>
    <property type="match status" value="1"/>
</dbReference>
<dbReference type="PANTHER" id="PTHR23150:SF19">
    <property type="entry name" value="FORMYLGLYCINE-GENERATING ENZYME"/>
    <property type="match status" value="1"/>
</dbReference>
<dbReference type="InterPro" id="IPR010982">
    <property type="entry name" value="Lambda_DNA-bd_dom_sf"/>
</dbReference>
<dbReference type="EMBL" id="JBHSRF010000002">
    <property type="protein sequence ID" value="MFC6079852.1"/>
    <property type="molecule type" value="Genomic_DNA"/>
</dbReference>
<evidence type="ECO:0000313" key="3">
    <source>
        <dbReference type="EMBL" id="MFC6079852.1"/>
    </source>
</evidence>
<dbReference type="Gene3D" id="1.10.260.40">
    <property type="entry name" value="lambda repressor-like DNA-binding domains"/>
    <property type="match status" value="1"/>
</dbReference>
<protein>
    <submittedName>
        <fullName evidence="3">SUMF1/EgtB/PvdO family nonheme iron enzyme</fullName>
    </submittedName>
</protein>
<dbReference type="Pfam" id="PF03781">
    <property type="entry name" value="FGE-sulfatase"/>
    <property type="match status" value="1"/>
</dbReference>